<accession>A0A6S6S144</accession>
<dbReference type="AlphaFoldDB" id="A0A6S6S144"/>
<name>A0A6S6S144_9BACT</name>
<keyword evidence="1" id="KW-0472">Membrane</keyword>
<evidence type="ECO:0000313" key="2">
    <source>
        <dbReference type="EMBL" id="CAA6801423.1"/>
    </source>
</evidence>
<keyword evidence="1" id="KW-0812">Transmembrane</keyword>
<reference evidence="2" key="1">
    <citation type="submission" date="2020-01" db="EMBL/GenBank/DDBJ databases">
        <authorList>
            <person name="Meier V. D."/>
            <person name="Meier V D."/>
        </authorList>
    </citation>
    <scope>NUCLEOTIDE SEQUENCE</scope>
    <source>
        <strain evidence="2">HLG_WM_MAG_06</strain>
    </source>
</reference>
<evidence type="ECO:0000256" key="1">
    <source>
        <dbReference type="SAM" id="Phobius"/>
    </source>
</evidence>
<sequence length="362" mass="41088">MFKLLTPFIVLLLLIASLLILEERRTFDVSTLVHIDPIPHTEKLIKQKKYVEAEEYLTYFMAYDYVKNNPKSSKLIQIIQEKRNSFSYKTDKFLEGIIQGKSDDDIGRTSAIASDFLVIGDIRDLAIEGMHYNNGEKVDKLILSLSTLGLLASATTVYSLGATAPIKGSISLLKYGKRLNQIPIWLQTKLIKQTELAKKTKSLKEVQKLLEPIQKLYNKVGLNQTLYLLSKSRNLKELTSLNKFATRFGKKSQVLLKSSNNSALTYMKKMPNVSKKNFLYASTYGEQGLKGMNKLGASKFIKRVGFTSNLAKTTYKGNLDSLFNALLKKIPNSLLYVISFLGLFYFIRKLFVFTTKLRSIII</sequence>
<keyword evidence="1" id="KW-1133">Transmembrane helix</keyword>
<proteinExistence type="predicted"/>
<organism evidence="2">
    <name type="scientific">uncultured Sulfurovum sp</name>
    <dbReference type="NCBI Taxonomy" id="269237"/>
    <lineage>
        <taxon>Bacteria</taxon>
        <taxon>Pseudomonadati</taxon>
        <taxon>Campylobacterota</taxon>
        <taxon>Epsilonproteobacteria</taxon>
        <taxon>Campylobacterales</taxon>
        <taxon>Sulfurovaceae</taxon>
        <taxon>Sulfurovum</taxon>
        <taxon>environmental samples</taxon>
    </lineage>
</organism>
<dbReference type="EMBL" id="CACVAP010000033">
    <property type="protein sequence ID" value="CAA6801423.1"/>
    <property type="molecule type" value="Genomic_DNA"/>
</dbReference>
<gene>
    <name evidence="2" type="ORF">HELGO_WM12661</name>
</gene>
<feature type="transmembrane region" description="Helical" evidence="1">
    <location>
        <begin position="333"/>
        <end position="351"/>
    </location>
</feature>
<protein>
    <submittedName>
        <fullName evidence="2">Uncharacterized protein</fullName>
    </submittedName>
</protein>